<dbReference type="AlphaFoldDB" id="T1GYU9"/>
<dbReference type="HOGENOM" id="CLU_2712017_0_0_1"/>
<evidence type="ECO:0000313" key="1">
    <source>
        <dbReference type="EnsemblMetazoa" id="MESCA009036-PA"/>
    </source>
</evidence>
<organism evidence="1 2">
    <name type="scientific">Megaselia scalaris</name>
    <name type="common">Humpbacked fly</name>
    <name type="synonym">Phora scalaris</name>
    <dbReference type="NCBI Taxonomy" id="36166"/>
    <lineage>
        <taxon>Eukaryota</taxon>
        <taxon>Metazoa</taxon>
        <taxon>Ecdysozoa</taxon>
        <taxon>Arthropoda</taxon>
        <taxon>Hexapoda</taxon>
        <taxon>Insecta</taxon>
        <taxon>Pterygota</taxon>
        <taxon>Neoptera</taxon>
        <taxon>Endopterygota</taxon>
        <taxon>Diptera</taxon>
        <taxon>Brachycera</taxon>
        <taxon>Muscomorpha</taxon>
        <taxon>Platypezoidea</taxon>
        <taxon>Phoridae</taxon>
        <taxon>Megaseliini</taxon>
        <taxon>Megaselia</taxon>
    </lineage>
</organism>
<dbReference type="EnsemblMetazoa" id="MESCA009036-RA">
    <property type="protein sequence ID" value="MESCA009036-PA"/>
    <property type="gene ID" value="MESCA009036"/>
</dbReference>
<dbReference type="EMBL" id="CAQQ02376541">
    <property type="status" value="NOT_ANNOTATED_CDS"/>
    <property type="molecule type" value="Genomic_DNA"/>
</dbReference>
<proteinExistence type="predicted"/>
<reference evidence="1" key="2">
    <citation type="submission" date="2015-06" db="UniProtKB">
        <authorList>
            <consortium name="EnsemblMetazoa"/>
        </authorList>
    </citation>
    <scope>IDENTIFICATION</scope>
</reference>
<dbReference type="EMBL" id="CAQQ02376542">
    <property type="status" value="NOT_ANNOTATED_CDS"/>
    <property type="molecule type" value="Genomic_DNA"/>
</dbReference>
<protein>
    <submittedName>
        <fullName evidence="1">Uncharacterized protein</fullName>
    </submittedName>
</protein>
<name>T1GYU9_MEGSC</name>
<reference evidence="2" key="1">
    <citation type="submission" date="2013-02" db="EMBL/GenBank/DDBJ databases">
        <authorList>
            <person name="Hughes D."/>
        </authorList>
    </citation>
    <scope>NUCLEOTIDE SEQUENCE</scope>
    <source>
        <strain>Durham</strain>
        <strain evidence="2">NC isolate 2 -- Noor lab</strain>
    </source>
</reference>
<accession>T1GYU9</accession>
<evidence type="ECO:0000313" key="2">
    <source>
        <dbReference type="Proteomes" id="UP000015102"/>
    </source>
</evidence>
<sequence>MISRRLQKTTTIFLIGSFKSLVKWENGDNIIYNKSDQILAYAIDFDVIGTLYEVIDKFLAIEKASNSVGLNVN</sequence>
<dbReference type="Proteomes" id="UP000015102">
    <property type="component" value="Unassembled WGS sequence"/>
</dbReference>
<keyword evidence="2" id="KW-1185">Reference proteome</keyword>